<accession>A0A4Y7QAU5</accession>
<evidence type="ECO:0000256" key="6">
    <source>
        <dbReference type="RuleBase" id="RU365009"/>
    </source>
</evidence>
<keyword evidence="8" id="KW-1185">Reference proteome</keyword>
<dbReference type="Pfam" id="PF01185">
    <property type="entry name" value="Hydrophobin"/>
    <property type="match status" value="1"/>
</dbReference>
<gene>
    <name evidence="7" type="ORF">BD410DRAFT_767628</name>
</gene>
<dbReference type="InterPro" id="IPR001338">
    <property type="entry name" value="Class_I_Hydrophobin"/>
</dbReference>
<dbReference type="Proteomes" id="UP000294933">
    <property type="component" value="Unassembled WGS sequence"/>
</dbReference>
<evidence type="ECO:0000256" key="5">
    <source>
        <dbReference type="ARBA" id="ARBA00023157"/>
    </source>
</evidence>
<reference evidence="7 8" key="1">
    <citation type="submission" date="2018-06" db="EMBL/GenBank/DDBJ databases">
        <title>A transcriptomic atlas of mushroom development highlights an independent origin of complex multicellularity.</title>
        <authorList>
            <consortium name="DOE Joint Genome Institute"/>
            <person name="Krizsan K."/>
            <person name="Almasi E."/>
            <person name="Merenyi Z."/>
            <person name="Sahu N."/>
            <person name="Viragh M."/>
            <person name="Koszo T."/>
            <person name="Mondo S."/>
            <person name="Kiss B."/>
            <person name="Balint B."/>
            <person name="Kues U."/>
            <person name="Barry K."/>
            <person name="Hegedus J.C."/>
            <person name="Henrissat B."/>
            <person name="Johnson J."/>
            <person name="Lipzen A."/>
            <person name="Ohm R."/>
            <person name="Nagy I."/>
            <person name="Pangilinan J."/>
            <person name="Yan J."/>
            <person name="Xiong Y."/>
            <person name="Grigoriev I.V."/>
            <person name="Hibbett D.S."/>
            <person name="Nagy L.G."/>
        </authorList>
    </citation>
    <scope>NUCLEOTIDE SEQUENCE [LARGE SCALE GENOMIC DNA]</scope>
    <source>
        <strain evidence="7 8">SZMC22713</strain>
    </source>
</reference>
<keyword evidence="4 6" id="KW-0964">Secreted</keyword>
<evidence type="ECO:0000256" key="2">
    <source>
        <dbReference type="ARBA" id="ARBA00010446"/>
    </source>
</evidence>
<dbReference type="AlphaFoldDB" id="A0A4Y7QAU5"/>
<comment type="similarity">
    <text evidence="2 6">Belongs to the fungal hydrophobin family.</text>
</comment>
<dbReference type="OrthoDB" id="4225815at2759"/>
<proteinExistence type="inferred from homology"/>
<protein>
    <recommendedName>
        <fullName evidence="6">Hydrophobin</fullName>
    </recommendedName>
</protein>
<dbReference type="STRING" id="50990.A0A4Y7QAU5"/>
<name>A0A4Y7QAU5_9AGAM</name>
<evidence type="ECO:0000313" key="7">
    <source>
        <dbReference type="EMBL" id="TDL24358.1"/>
    </source>
</evidence>
<keyword evidence="5 6" id="KW-1015">Disulfide bond</keyword>
<evidence type="ECO:0000256" key="3">
    <source>
        <dbReference type="ARBA" id="ARBA00022512"/>
    </source>
</evidence>
<dbReference type="VEuPathDB" id="FungiDB:BD410DRAFT_767628"/>
<dbReference type="SMART" id="SM00075">
    <property type="entry name" value="HYDRO"/>
    <property type="match status" value="1"/>
</dbReference>
<evidence type="ECO:0000256" key="1">
    <source>
        <dbReference type="ARBA" id="ARBA00004191"/>
    </source>
</evidence>
<dbReference type="CDD" id="cd23507">
    <property type="entry name" value="hydrophobin_I"/>
    <property type="match status" value="1"/>
</dbReference>
<sequence length="140" mass="13842">MLSKSSVEQDTSSVNRISATKPIINMFSKLAIISSLAVLAVATPTPGGGSSAPPASQCNTAPVQCCNSVQKAGAPGVATLLGLLGIVLQDVNIPIGVTCSPIDVVGVGSGASCNNQAVCCENNSFNGIVAIGCSPVNLSL</sequence>
<dbReference type="GO" id="GO:0005199">
    <property type="term" value="F:structural constituent of cell wall"/>
    <property type="evidence" value="ECO:0007669"/>
    <property type="project" value="InterPro"/>
</dbReference>
<evidence type="ECO:0000256" key="4">
    <source>
        <dbReference type="ARBA" id="ARBA00022525"/>
    </source>
</evidence>
<dbReference type="EMBL" id="ML170167">
    <property type="protein sequence ID" value="TDL24358.1"/>
    <property type="molecule type" value="Genomic_DNA"/>
</dbReference>
<evidence type="ECO:0000313" key="8">
    <source>
        <dbReference type="Proteomes" id="UP000294933"/>
    </source>
</evidence>
<keyword evidence="3 6" id="KW-0134">Cell wall</keyword>
<dbReference type="GO" id="GO:0009277">
    <property type="term" value="C:fungal-type cell wall"/>
    <property type="evidence" value="ECO:0007669"/>
    <property type="project" value="InterPro"/>
</dbReference>
<keyword evidence="6" id="KW-0732">Signal</keyword>
<comment type="subcellular location">
    <subcellularLocation>
        <location evidence="1 6">Secreted</location>
        <location evidence="1 6">Cell wall</location>
    </subcellularLocation>
</comment>
<organism evidence="7 8">
    <name type="scientific">Rickenella mellea</name>
    <dbReference type="NCBI Taxonomy" id="50990"/>
    <lineage>
        <taxon>Eukaryota</taxon>
        <taxon>Fungi</taxon>
        <taxon>Dikarya</taxon>
        <taxon>Basidiomycota</taxon>
        <taxon>Agaricomycotina</taxon>
        <taxon>Agaricomycetes</taxon>
        <taxon>Hymenochaetales</taxon>
        <taxon>Rickenellaceae</taxon>
        <taxon>Rickenella</taxon>
    </lineage>
</organism>